<reference evidence="1 2" key="1">
    <citation type="submission" date="2016-10" db="EMBL/GenBank/DDBJ databases">
        <authorList>
            <person name="de Groot N.N."/>
        </authorList>
    </citation>
    <scope>NUCLEOTIDE SEQUENCE [LARGE SCALE GENOMIC DNA]</scope>
    <source>
        <strain evidence="2">L7-484,KACC 16230,DSM 25025</strain>
    </source>
</reference>
<protein>
    <submittedName>
        <fullName evidence="1">Uncharacterized protein</fullName>
    </submittedName>
</protein>
<dbReference type="RefSeq" id="WP_090675235.1">
    <property type="nucleotide sequence ID" value="NZ_FNIT01000007.1"/>
</dbReference>
<evidence type="ECO:0000313" key="1">
    <source>
        <dbReference type="EMBL" id="SDO52782.1"/>
    </source>
</evidence>
<keyword evidence="2" id="KW-1185">Reference proteome</keyword>
<dbReference type="OrthoDB" id="8098780at2"/>
<sequence length="59" mass="6632">MTDRLRVLPSPAITSLVRQAMRCSPSHRIDRRIPARIGDLLDALDEAAPRREGQKVEPV</sequence>
<accession>A0A1H0KAL1</accession>
<gene>
    <name evidence="1" type="ORF">SAMN05192530_107173</name>
</gene>
<evidence type="ECO:0000313" key="2">
    <source>
        <dbReference type="Proteomes" id="UP000198793"/>
    </source>
</evidence>
<dbReference type="EMBL" id="FNIT01000007">
    <property type="protein sequence ID" value="SDO52782.1"/>
    <property type="molecule type" value="Genomic_DNA"/>
</dbReference>
<name>A0A1H0KAL1_9HYPH</name>
<organism evidence="1 2">
    <name type="scientific">Aureimonas jatrophae</name>
    <dbReference type="NCBI Taxonomy" id="1166073"/>
    <lineage>
        <taxon>Bacteria</taxon>
        <taxon>Pseudomonadati</taxon>
        <taxon>Pseudomonadota</taxon>
        <taxon>Alphaproteobacteria</taxon>
        <taxon>Hyphomicrobiales</taxon>
        <taxon>Aurantimonadaceae</taxon>
        <taxon>Aureimonas</taxon>
    </lineage>
</organism>
<proteinExistence type="predicted"/>
<dbReference type="AlphaFoldDB" id="A0A1H0KAL1"/>
<dbReference type="Proteomes" id="UP000198793">
    <property type="component" value="Unassembled WGS sequence"/>
</dbReference>